<evidence type="ECO:0000313" key="4">
    <source>
        <dbReference type="Proteomes" id="UP000199423"/>
    </source>
</evidence>
<keyword evidence="4" id="KW-1185">Reference proteome</keyword>
<evidence type="ECO:0008006" key="5">
    <source>
        <dbReference type="Google" id="ProtNLM"/>
    </source>
</evidence>
<keyword evidence="2" id="KW-1133">Transmembrane helix</keyword>
<dbReference type="Gene3D" id="3.40.50.1820">
    <property type="entry name" value="alpha/beta hydrolase"/>
    <property type="match status" value="1"/>
</dbReference>
<dbReference type="OrthoDB" id="231913at2"/>
<keyword evidence="2" id="KW-0472">Membrane</keyword>
<keyword evidence="2" id="KW-0812">Transmembrane</keyword>
<feature type="transmembrane region" description="Helical" evidence="2">
    <location>
        <begin position="256"/>
        <end position="278"/>
    </location>
</feature>
<dbReference type="InterPro" id="IPR029058">
    <property type="entry name" value="AB_hydrolase_fold"/>
</dbReference>
<name>A0A1I7NWW3_9HYPH</name>
<evidence type="ECO:0000313" key="3">
    <source>
        <dbReference type="EMBL" id="SFV39141.1"/>
    </source>
</evidence>
<sequence length="638" mass="70911">MATIIAVHGTFAAPTAAGPDDAPPPELQWWEKGSVFENDMRALIDARDGQLNFLPFPWAGDNSEMKRRDAGERLTKTMRELEAKSEPYCIVGHSHGGSILSDALLDNAARKRPLANLKRWITVGTPFLKLRRELWLLTRLSLMRKVIFVASMMLLLMFIVYVLATQLGGDQTIFGRTFPRVWVATGVLASLPALTFYLALRWLDSRSLLNYHSRITRRAKNSFGSRWLPLSHPEDEAIQGLALLPDARLNFFDKSFAVSSITLLSVITLPVMYFVILLSPPAMVGIAEWLKTEIYDANASPEAEAALSALRQQLMVAHKGDGEAITTESGAEVQTPVDRQAAWRQYRERREQLETQYPNLDAIERGMRFKRRFFESRGRPCDGGTLCGGGRDIATNSGLLLHVVTDELSWALGAADLQDRRKRWFWSLFVPAIIVPAILGVVALLLMVVIQAFATFISAVASMFLNRITNAEVKRAAYGNDTEGEIAIGALDRPMWLEKSLPRLPSTIADLITDYSNAAASQSIAKFRRAIGQIRFAVPSHTADTAISTYFTWKELVHASYFDVPEFRKLIAQTISRAEGFAPSERFKADPDFERTARWLDEIENAPGTTDEPADREPGPKDSKAVAAVVGSTVKASP</sequence>
<evidence type="ECO:0000256" key="1">
    <source>
        <dbReference type="SAM" id="MobiDB-lite"/>
    </source>
</evidence>
<organism evidence="3 4">
    <name type="scientific">Hyphomicrobium facile</name>
    <dbReference type="NCBI Taxonomy" id="51670"/>
    <lineage>
        <taxon>Bacteria</taxon>
        <taxon>Pseudomonadati</taxon>
        <taxon>Pseudomonadota</taxon>
        <taxon>Alphaproteobacteria</taxon>
        <taxon>Hyphomicrobiales</taxon>
        <taxon>Hyphomicrobiaceae</taxon>
        <taxon>Hyphomicrobium</taxon>
    </lineage>
</organism>
<feature type="transmembrane region" description="Helical" evidence="2">
    <location>
        <begin position="181"/>
        <end position="200"/>
    </location>
</feature>
<evidence type="ECO:0000256" key="2">
    <source>
        <dbReference type="SAM" id="Phobius"/>
    </source>
</evidence>
<dbReference type="SUPFAM" id="SSF53474">
    <property type="entry name" value="alpha/beta-Hydrolases"/>
    <property type="match status" value="1"/>
</dbReference>
<dbReference type="AlphaFoldDB" id="A0A1I7NWW3"/>
<dbReference type="EMBL" id="FPCH01000005">
    <property type="protein sequence ID" value="SFV39141.1"/>
    <property type="molecule type" value="Genomic_DNA"/>
</dbReference>
<proteinExistence type="predicted"/>
<feature type="transmembrane region" description="Helical" evidence="2">
    <location>
        <begin position="424"/>
        <end position="442"/>
    </location>
</feature>
<gene>
    <name evidence="3" type="ORF">SAMN04488557_4167</name>
</gene>
<dbReference type="Proteomes" id="UP000199423">
    <property type="component" value="Unassembled WGS sequence"/>
</dbReference>
<protein>
    <recommendedName>
        <fullName evidence="5">Alpha/beta hydrolase family protein</fullName>
    </recommendedName>
</protein>
<feature type="region of interest" description="Disordered" evidence="1">
    <location>
        <begin position="601"/>
        <end position="638"/>
    </location>
</feature>
<dbReference type="STRING" id="51670.SAMN04488557_4167"/>
<feature type="compositionally biased region" description="Basic and acidic residues" evidence="1">
    <location>
        <begin position="613"/>
        <end position="624"/>
    </location>
</feature>
<feature type="transmembrane region" description="Helical" evidence="2">
    <location>
        <begin position="146"/>
        <end position="169"/>
    </location>
</feature>
<dbReference type="RefSeq" id="WP_092869664.1">
    <property type="nucleotide sequence ID" value="NZ_FPCH01000005.1"/>
</dbReference>
<reference evidence="4" key="1">
    <citation type="submission" date="2016-10" db="EMBL/GenBank/DDBJ databases">
        <authorList>
            <person name="Varghese N."/>
            <person name="Submissions S."/>
        </authorList>
    </citation>
    <scope>NUCLEOTIDE SEQUENCE [LARGE SCALE GENOMIC DNA]</scope>
    <source>
        <strain evidence="4">DSM 1565</strain>
    </source>
</reference>
<accession>A0A1I7NWW3</accession>